<dbReference type="PANTHER" id="PTHR46211:SF1">
    <property type="entry name" value="GLYCEROPHOSPHODIESTER PHOSPHODIESTERASE, CYTOPLASMIC"/>
    <property type="match status" value="1"/>
</dbReference>
<dbReference type="EMBL" id="BART01011469">
    <property type="protein sequence ID" value="GAG85506.1"/>
    <property type="molecule type" value="Genomic_DNA"/>
</dbReference>
<reference evidence="2" key="1">
    <citation type="journal article" date="2014" name="Front. Microbiol.">
        <title>High frequency of phylogenetically diverse reductive dehalogenase-homologous genes in deep subseafloor sedimentary metagenomes.</title>
        <authorList>
            <person name="Kawai M."/>
            <person name="Futagami T."/>
            <person name="Toyoda A."/>
            <person name="Takaki Y."/>
            <person name="Nishi S."/>
            <person name="Hori S."/>
            <person name="Arai W."/>
            <person name="Tsubouchi T."/>
            <person name="Morono Y."/>
            <person name="Uchiyama I."/>
            <person name="Ito T."/>
            <person name="Fujiyama A."/>
            <person name="Inagaki F."/>
            <person name="Takami H."/>
        </authorList>
    </citation>
    <scope>NUCLEOTIDE SEQUENCE</scope>
    <source>
        <strain evidence="2">Expedition CK06-06</strain>
    </source>
</reference>
<gene>
    <name evidence="2" type="ORF">S01H4_24429</name>
</gene>
<dbReference type="AlphaFoldDB" id="X1CMR7"/>
<dbReference type="SUPFAM" id="SSF51695">
    <property type="entry name" value="PLC-like phosphodiesterases"/>
    <property type="match status" value="1"/>
</dbReference>
<dbReference type="Pfam" id="PF03009">
    <property type="entry name" value="GDPD"/>
    <property type="match status" value="1"/>
</dbReference>
<evidence type="ECO:0000313" key="2">
    <source>
        <dbReference type="EMBL" id="GAG85506.1"/>
    </source>
</evidence>
<organism evidence="2">
    <name type="scientific">marine sediment metagenome</name>
    <dbReference type="NCBI Taxonomy" id="412755"/>
    <lineage>
        <taxon>unclassified sequences</taxon>
        <taxon>metagenomes</taxon>
        <taxon>ecological metagenomes</taxon>
    </lineage>
</organism>
<accession>X1CMR7</accession>
<dbReference type="PANTHER" id="PTHR46211">
    <property type="entry name" value="GLYCEROPHOSPHORYL DIESTER PHOSPHODIESTERASE"/>
    <property type="match status" value="1"/>
</dbReference>
<dbReference type="InterPro" id="IPR030395">
    <property type="entry name" value="GP_PDE_dom"/>
</dbReference>
<dbReference type="GO" id="GO:0006629">
    <property type="term" value="P:lipid metabolic process"/>
    <property type="evidence" value="ECO:0007669"/>
    <property type="project" value="InterPro"/>
</dbReference>
<dbReference type="CDD" id="cd08556">
    <property type="entry name" value="GDPD"/>
    <property type="match status" value="1"/>
</dbReference>
<proteinExistence type="predicted"/>
<dbReference type="Gene3D" id="3.20.20.190">
    <property type="entry name" value="Phosphatidylinositol (PI) phosphodiesterase"/>
    <property type="match status" value="1"/>
</dbReference>
<feature type="domain" description="GP-PDE" evidence="1">
    <location>
        <begin position="4"/>
        <end position="212"/>
    </location>
</feature>
<sequence>MNRTFIWGHRGAGIHSVENTIDSFQKAVEMGVDGIETDAHLSKDEQIVLFHDYFVEKDSKKIEIKKLTLKEINDIRLEGNKTIPTLGEVFDVFKSKNIKYSIDLKGNNVGFKIIKLAKEYNILEKVELVGNNFYLLSRIRAREKDVKLIYSISERHPIIAEKDLKFNKMNKLNIYGFNIRNSQAKLNFFKQIKNAGFSFYVWGVDTQFFMRF</sequence>
<dbReference type="PROSITE" id="PS51704">
    <property type="entry name" value="GP_PDE"/>
    <property type="match status" value="1"/>
</dbReference>
<evidence type="ECO:0000259" key="1">
    <source>
        <dbReference type="PROSITE" id="PS51704"/>
    </source>
</evidence>
<name>X1CMR7_9ZZZZ</name>
<protein>
    <recommendedName>
        <fullName evidence="1">GP-PDE domain-containing protein</fullName>
    </recommendedName>
</protein>
<dbReference type="GO" id="GO:0008081">
    <property type="term" value="F:phosphoric diester hydrolase activity"/>
    <property type="evidence" value="ECO:0007669"/>
    <property type="project" value="InterPro"/>
</dbReference>
<dbReference type="InterPro" id="IPR017946">
    <property type="entry name" value="PLC-like_Pdiesterase_TIM-brl"/>
</dbReference>
<comment type="caution">
    <text evidence="2">The sequence shown here is derived from an EMBL/GenBank/DDBJ whole genome shotgun (WGS) entry which is preliminary data.</text>
</comment>